<evidence type="ECO:0000313" key="3">
    <source>
        <dbReference type="EMBL" id="SUZ82350.1"/>
    </source>
</evidence>
<dbReference type="EMBL" id="UINC01001503">
    <property type="protein sequence ID" value="SUZ82350.1"/>
    <property type="molecule type" value="Genomic_DNA"/>
</dbReference>
<keyword evidence="2" id="KW-0472">Membrane</keyword>
<sequence length="236" mass="25616">MLLLVLAVVSLVQVYPLLVSTFDPESNYVVKIEPEEEKGFSLEGPTVLTALRVTDGDTPTAELRLIDQSGNEIIGRAPGFLDSDRPGSDSETFYAPVRIFDVVGSGTYTLHNDAEELHLWLVDDGNLAAQIDGNPWLYLFYIGCCLGLPLGLIGLVLAVMVWSDKRKAPDQYVVIQDGSVILTDVDSIQTMQAQEGSVIETGVVGGVPGPFIGEESSVQEAKTEGAEQEWKKWDEG</sequence>
<feature type="compositionally biased region" description="Basic and acidic residues" evidence="1">
    <location>
        <begin position="221"/>
        <end position="236"/>
    </location>
</feature>
<name>A0A381QTB9_9ZZZZ</name>
<keyword evidence="2" id="KW-0812">Transmembrane</keyword>
<gene>
    <name evidence="3" type="ORF">METZ01_LOCUS35204</name>
</gene>
<keyword evidence="2" id="KW-1133">Transmembrane helix</keyword>
<feature type="transmembrane region" description="Helical" evidence="2">
    <location>
        <begin position="136"/>
        <end position="162"/>
    </location>
</feature>
<feature type="region of interest" description="Disordered" evidence="1">
    <location>
        <begin position="215"/>
        <end position="236"/>
    </location>
</feature>
<accession>A0A381QTB9</accession>
<protein>
    <submittedName>
        <fullName evidence="3">Uncharacterized protein</fullName>
    </submittedName>
</protein>
<reference evidence="3" key="1">
    <citation type="submission" date="2018-05" db="EMBL/GenBank/DDBJ databases">
        <authorList>
            <person name="Lanie J.A."/>
            <person name="Ng W.-L."/>
            <person name="Kazmierczak K.M."/>
            <person name="Andrzejewski T.M."/>
            <person name="Davidsen T.M."/>
            <person name="Wayne K.J."/>
            <person name="Tettelin H."/>
            <person name="Glass J.I."/>
            <person name="Rusch D."/>
            <person name="Podicherti R."/>
            <person name="Tsui H.-C.T."/>
            <person name="Winkler M.E."/>
        </authorList>
    </citation>
    <scope>NUCLEOTIDE SEQUENCE</scope>
</reference>
<evidence type="ECO:0000256" key="2">
    <source>
        <dbReference type="SAM" id="Phobius"/>
    </source>
</evidence>
<evidence type="ECO:0000256" key="1">
    <source>
        <dbReference type="SAM" id="MobiDB-lite"/>
    </source>
</evidence>
<organism evidence="3">
    <name type="scientific">marine metagenome</name>
    <dbReference type="NCBI Taxonomy" id="408172"/>
    <lineage>
        <taxon>unclassified sequences</taxon>
        <taxon>metagenomes</taxon>
        <taxon>ecological metagenomes</taxon>
    </lineage>
</organism>
<proteinExistence type="predicted"/>
<dbReference type="AlphaFoldDB" id="A0A381QTB9"/>